<dbReference type="Proteomes" id="UP000887577">
    <property type="component" value="Unplaced"/>
</dbReference>
<evidence type="ECO:0000313" key="1">
    <source>
        <dbReference type="Proteomes" id="UP000887577"/>
    </source>
</evidence>
<evidence type="ECO:0000313" key="2">
    <source>
        <dbReference type="WBParaSite" id="PSU_v2.g1401.t1"/>
    </source>
</evidence>
<name>A0A914Y3I6_9BILA</name>
<dbReference type="GO" id="GO:0004252">
    <property type="term" value="F:serine-type endopeptidase activity"/>
    <property type="evidence" value="ECO:0007669"/>
    <property type="project" value="InterPro"/>
</dbReference>
<dbReference type="AlphaFoldDB" id="A0A914Y3I6"/>
<organism evidence="1 2">
    <name type="scientific">Panagrolaimus superbus</name>
    <dbReference type="NCBI Taxonomy" id="310955"/>
    <lineage>
        <taxon>Eukaryota</taxon>
        <taxon>Metazoa</taxon>
        <taxon>Ecdysozoa</taxon>
        <taxon>Nematoda</taxon>
        <taxon>Chromadorea</taxon>
        <taxon>Rhabditida</taxon>
        <taxon>Tylenchina</taxon>
        <taxon>Panagrolaimomorpha</taxon>
        <taxon>Panagrolaimoidea</taxon>
        <taxon>Panagrolaimidae</taxon>
        <taxon>Panagrolaimus</taxon>
    </lineage>
</organism>
<dbReference type="WBParaSite" id="PSU_v2.g1401.t1">
    <property type="protein sequence ID" value="PSU_v2.g1401.t1"/>
    <property type="gene ID" value="PSU_v2.g1401"/>
</dbReference>
<accession>A0A914Y3I6</accession>
<dbReference type="InterPro" id="IPR036852">
    <property type="entry name" value="Peptidase_S8/S53_dom_sf"/>
</dbReference>
<proteinExistence type="predicted"/>
<protein>
    <submittedName>
        <fullName evidence="2">Peptidase S8/S53 domain-containing protein</fullName>
    </submittedName>
</protein>
<sequence>MSLESYIPKEITQQIKFLKKYPEYDGRGIKIAIIDSDVVDTSLTGMQKTTTGLPKIIECLGRPMIKIDTSTIVKKNGKNFIIALTGRKLKIPSKWKNPSDEWHIGSKPIEELLFKNMELECEGNKELAKNQNKDELTLLKDKIVDCIVWFDGKKWRACIDTSLNARFSNLENATVLANFDEENEVGYFLKKIPYCVNIVENGNSLEIRLPYDDHPSQVTHVAAAYFPDNPEASGLAPGAQIISVHSIYCENLENTVKNIGDF</sequence>
<dbReference type="SUPFAM" id="SSF52743">
    <property type="entry name" value="Subtilisin-like"/>
    <property type="match status" value="1"/>
</dbReference>
<reference evidence="2" key="1">
    <citation type="submission" date="2022-11" db="UniProtKB">
        <authorList>
            <consortium name="WormBaseParasite"/>
        </authorList>
    </citation>
    <scope>IDENTIFICATION</scope>
</reference>
<keyword evidence="1" id="KW-1185">Reference proteome</keyword>
<dbReference type="Gene3D" id="2.20.25.690">
    <property type="match status" value="1"/>
</dbReference>
<dbReference type="GO" id="GO:0006508">
    <property type="term" value="P:proteolysis"/>
    <property type="evidence" value="ECO:0007669"/>
    <property type="project" value="InterPro"/>
</dbReference>